<dbReference type="SUPFAM" id="SSF52540">
    <property type="entry name" value="P-loop containing nucleoside triphosphate hydrolases"/>
    <property type="match status" value="1"/>
</dbReference>
<proteinExistence type="inferred from homology"/>
<dbReference type="WBParaSite" id="PSU_v2.g7664.t1">
    <property type="protein sequence ID" value="PSU_v2.g7664.t1"/>
    <property type="gene ID" value="PSU_v2.g7664"/>
</dbReference>
<evidence type="ECO:0000259" key="4">
    <source>
        <dbReference type="PROSITE" id="PS51716"/>
    </source>
</evidence>
<protein>
    <submittedName>
        <fullName evidence="6">IRG-type G domain-containing protein</fullName>
    </submittedName>
</protein>
<dbReference type="GO" id="GO:0005525">
    <property type="term" value="F:GTP binding"/>
    <property type="evidence" value="ECO:0007669"/>
    <property type="project" value="InterPro"/>
</dbReference>
<dbReference type="AlphaFoldDB" id="A0A914ZBN8"/>
<evidence type="ECO:0000313" key="5">
    <source>
        <dbReference type="Proteomes" id="UP000887577"/>
    </source>
</evidence>
<evidence type="ECO:0000256" key="2">
    <source>
        <dbReference type="SAM" id="Coils"/>
    </source>
</evidence>
<keyword evidence="3" id="KW-0472">Membrane</keyword>
<dbReference type="InterPro" id="IPR027417">
    <property type="entry name" value="P-loop_NTPase"/>
</dbReference>
<dbReference type="InterPro" id="IPR007743">
    <property type="entry name" value="Immunity-related_GTPase-like"/>
</dbReference>
<organism evidence="5 6">
    <name type="scientific">Panagrolaimus superbus</name>
    <dbReference type="NCBI Taxonomy" id="310955"/>
    <lineage>
        <taxon>Eukaryota</taxon>
        <taxon>Metazoa</taxon>
        <taxon>Ecdysozoa</taxon>
        <taxon>Nematoda</taxon>
        <taxon>Chromadorea</taxon>
        <taxon>Rhabditida</taxon>
        <taxon>Tylenchina</taxon>
        <taxon>Panagrolaimomorpha</taxon>
        <taxon>Panagrolaimoidea</taxon>
        <taxon>Panagrolaimidae</taxon>
        <taxon>Panagrolaimus</taxon>
    </lineage>
</organism>
<dbReference type="Gene3D" id="3.40.50.300">
    <property type="entry name" value="P-loop containing nucleotide triphosphate hydrolases"/>
    <property type="match status" value="1"/>
</dbReference>
<keyword evidence="3" id="KW-1133">Transmembrane helix</keyword>
<evidence type="ECO:0000256" key="1">
    <source>
        <dbReference type="ARBA" id="ARBA00005429"/>
    </source>
</evidence>
<dbReference type="PROSITE" id="PS51716">
    <property type="entry name" value="G_IRG"/>
    <property type="match status" value="1"/>
</dbReference>
<dbReference type="GO" id="GO:0016020">
    <property type="term" value="C:membrane"/>
    <property type="evidence" value="ECO:0007669"/>
    <property type="project" value="InterPro"/>
</dbReference>
<keyword evidence="5" id="KW-1185">Reference proteome</keyword>
<feature type="coiled-coil region" evidence="2">
    <location>
        <begin position="66"/>
        <end position="108"/>
    </location>
</feature>
<evidence type="ECO:0000313" key="6">
    <source>
        <dbReference type="WBParaSite" id="PSU_v2.g7664.t1"/>
    </source>
</evidence>
<feature type="domain" description="IRG-type G" evidence="4">
    <location>
        <begin position="117"/>
        <end position="199"/>
    </location>
</feature>
<comment type="similarity">
    <text evidence="1">Belongs to the TRAFAC class dynamin-like GTPase superfamily. IRG family.</text>
</comment>
<reference evidence="6" key="1">
    <citation type="submission" date="2022-11" db="UniProtKB">
        <authorList>
            <consortium name="WormBaseParasite"/>
        </authorList>
    </citation>
    <scope>IDENTIFICATION</scope>
</reference>
<dbReference type="PANTHER" id="PTHR14143">
    <property type="entry name" value="INTERFERON-INDUCIBLE GTPASE FAMILY MEMBER"/>
    <property type="match status" value="1"/>
</dbReference>
<accession>A0A914ZBN8</accession>
<feature type="transmembrane region" description="Helical" evidence="3">
    <location>
        <begin position="12"/>
        <end position="30"/>
    </location>
</feature>
<dbReference type="Pfam" id="PF05049">
    <property type="entry name" value="IIGP"/>
    <property type="match status" value="1"/>
</dbReference>
<keyword evidence="2" id="KW-0175">Coiled coil</keyword>
<dbReference type="PANTHER" id="PTHR14143:SF1">
    <property type="entry name" value="IRG-TYPE G DOMAIN-CONTAINING PROTEIN"/>
    <property type="match status" value="1"/>
</dbReference>
<name>A0A914ZBN8_9BILA</name>
<evidence type="ECO:0000256" key="3">
    <source>
        <dbReference type="SAM" id="Phobius"/>
    </source>
</evidence>
<keyword evidence="3" id="KW-0812">Transmembrane</keyword>
<sequence length="199" mass="23208">MLSIKEFDILHLILSLLILVTVGISFLLTIDRLYKRMRNIIGELCYDFDPNIYIDMINDFEERHAQIQTEKEIRIASEKIEKLDQEMKEEFKKRRKTIKEKIHEAKQLHNINENENNCYNFAFAGHTKTGKSSLINAIRGINDKEAIAAKVGITETTQIVQKYSYHDNNHKNIAINFYDIPGSGTLSHDASQYYQWLPT</sequence>
<dbReference type="InterPro" id="IPR030385">
    <property type="entry name" value="G_IRG_dom"/>
</dbReference>
<dbReference type="Proteomes" id="UP000887577">
    <property type="component" value="Unplaced"/>
</dbReference>